<dbReference type="Proteomes" id="UP000094412">
    <property type="component" value="Unassembled WGS sequence"/>
</dbReference>
<feature type="domain" description="DUF1232" evidence="5">
    <location>
        <begin position="59"/>
        <end position="94"/>
    </location>
</feature>
<gene>
    <name evidence="6" type="ORF">QV13_27235</name>
</gene>
<evidence type="ECO:0000313" key="7">
    <source>
        <dbReference type="Proteomes" id="UP000094412"/>
    </source>
</evidence>
<comment type="caution">
    <text evidence="6">The sequence shown here is derived from an EMBL/GenBank/DDBJ whole genome shotgun (WGS) entry which is preliminary data.</text>
</comment>
<dbReference type="Pfam" id="PF06803">
    <property type="entry name" value="DUF1232"/>
    <property type="match status" value="1"/>
</dbReference>
<keyword evidence="4" id="KW-0472">Membrane</keyword>
<comment type="subcellular location">
    <subcellularLocation>
        <location evidence="1">Endomembrane system</location>
        <topology evidence="1">Multi-pass membrane protein</topology>
    </subcellularLocation>
</comment>
<dbReference type="GO" id="GO:0012505">
    <property type="term" value="C:endomembrane system"/>
    <property type="evidence" value="ECO:0007669"/>
    <property type="project" value="UniProtKB-SubCell"/>
</dbReference>
<evidence type="ECO:0000313" key="6">
    <source>
        <dbReference type="EMBL" id="OCX13217.1"/>
    </source>
</evidence>
<dbReference type="RefSeq" id="WP_024923150.1">
    <property type="nucleotide sequence ID" value="NZ_MDEO01000036.1"/>
</dbReference>
<reference evidence="6 7" key="1">
    <citation type="submission" date="2016-08" db="EMBL/GenBank/DDBJ databases">
        <title>Whole genome sequence of Mesorhizobium sp. strain UASWS1009 isolated from industrial sewage.</title>
        <authorList>
            <person name="Crovadore J."/>
            <person name="Calmin G."/>
            <person name="Chablais R."/>
            <person name="Cochard B."/>
            <person name="Lefort F."/>
        </authorList>
    </citation>
    <scope>NUCLEOTIDE SEQUENCE [LARGE SCALE GENOMIC DNA]</scope>
    <source>
        <strain evidence="6 7">UASWS1009</strain>
    </source>
</reference>
<dbReference type="InterPro" id="IPR010652">
    <property type="entry name" value="DUF1232"/>
</dbReference>
<evidence type="ECO:0000256" key="2">
    <source>
        <dbReference type="ARBA" id="ARBA00022692"/>
    </source>
</evidence>
<dbReference type="PIRSF" id="PIRSF031804">
    <property type="entry name" value="UCP031804"/>
    <property type="match status" value="1"/>
</dbReference>
<name>A0A1C2DES3_9HYPH</name>
<accession>A0A1C2DES3</accession>
<proteinExistence type="predicted"/>
<keyword evidence="7" id="KW-1185">Reference proteome</keyword>
<keyword evidence="3" id="KW-1133">Transmembrane helix</keyword>
<evidence type="ECO:0000256" key="3">
    <source>
        <dbReference type="ARBA" id="ARBA00022989"/>
    </source>
</evidence>
<evidence type="ECO:0000256" key="1">
    <source>
        <dbReference type="ARBA" id="ARBA00004127"/>
    </source>
</evidence>
<dbReference type="OrthoDB" id="9813247at2"/>
<dbReference type="InterPro" id="IPR016983">
    <property type="entry name" value="UCP031804"/>
</dbReference>
<evidence type="ECO:0000259" key="5">
    <source>
        <dbReference type="Pfam" id="PF06803"/>
    </source>
</evidence>
<evidence type="ECO:0000256" key="4">
    <source>
        <dbReference type="ARBA" id="ARBA00023136"/>
    </source>
</evidence>
<organism evidence="6 7">
    <name type="scientific">Mesorhizobium hungaricum</name>
    <dbReference type="NCBI Taxonomy" id="1566387"/>
    <lineage>
        <taxon>Bacteria</taxon>
        <taxon>Pseudomonadati</taxon>
        <taxon>Pseudomonadota</taxon>
        <taxon>Alphaproteobacteria</taxon>
        <taxon>Hyphomicrobiales</taxon>
        <taxon>Phyllobacteriaceae</taxon>
        <taxon>Mesorhizobium</taxon>
    </lineage>
</organism>
<dbReference type="AlphaFoldDB" id="A0A1C2DES3"/>
<keyword evidence="2" id="KW-0812">Transmembrane</keyword>
<protein>
    <recommendedName>
        <fullName evidence="5">DUF1232 domain-containing protein</fullName>
    </recommendedName>
</protein>
<sequence length="120" mass="13028">MVRDGSYEFFGPGDGPAQERSVRAKFWRTAKKAARQIPFMEDVVAAYYCALDKETPVKVKAILFGALAYFVLPIDAIPDFVAGIGFTDDIAVLTAAITAVSSHITPAHRQAARDAIAEHD</sequence>
<dbReference type="EMBL" id="MDEO01000036">
    <property type="protein sequence ID" value="OCX13217.1"/>
    <property type="molecule type" value="Genomic_DNA"/>
</dbReference>
<dbReference type="STRING" id="1566387.QV13_27235"/>